<reference evidence="2" key="1">
    <citation type="submission" date="2013-04" db="EMBL/GenBank/DDBJ databases">
        <authorList>
            <person name="Qu J."/>
            <person name="Murali S.C."/>
            <person name="Bandaranaike D."/>
            <person name="Bellair M."/>
            <person name="Blankenburg K."/>
            <person name="Chao H."/>
            <person name="Dinh H."/>
            <person name="Doddapaneni H."/>
            <person name="Downs B."/>
            <person name="Dugan-Rocha S."/>
            <person name="Elkadiri S."/>
            <person name="Gnanaolivu R.D."/>
            <person name="Hernandez B."/>
            <person name="Javaid M."/>
            <person name="Jayaseelan J.C."/>
            <person name="Lee S."/>
            <person name="Li M."/>
            <person name="Ming W."/>
            <person name="Munidasa M."/>
            <person name="Muniz J."/>
            <person name="Nguyen L."/>
            <person name="Ongeri F."/>
            <person name="Osuji N."/>
            <person name="Pu L.-L."/>
            <person name="Puazo M."/>
            <person name="Qu C."/>
            <person name="Quiroz J."/>
            <person name="Raj R."/>
            <person name="Weissenberger G."/>
            <person name="Xin Y."/>
            <person name="Zou X."/>
            <person name="Han Y."/>
            <person name="Richards S."/>
            <person name="Worley K."/>
            <person name="Muzny D."/>
            <person name="Gibbs R."/>
        </authorList>
    </citation>
    <scope>NUCLEOTIDE SEQUENCE</scope>
    <source>
        <strain evidence="2">Sampled in the wild</strain>
    </source>
</reference>
<accession>A0A8K0K814</accession>
<dbReference type="Proteomes" id="UP000792457">
    <property type="component" value="Unassembled WGS sequence"/>
</dbReference>
<name>A0A8K0K814_LADFU</name>
<proteinExistence type="predicted"/>
<evidence type="ECO:0000313" key="2">
    <source>
        <dbReference type="EMBL" id="KAG8229376.1"/>
    </source>
</evidence>
<feature type="compositionally biased region" description="Basic residues" evidence="1">
    <location>
        <begin position="81"/>
        <end position="105"/>
    </location>
</feature>
<dbReference type="AlphaFoldDB" id="A0A8K0K814"/>
<feature type="region of interest" description="Disordered" evidence="1">
    <location>
        <begin position="1"/>
        <end position="146"/>
    </location>
</feature>
<keyword evidence="3" id="KW-1185">Reference proteome</keyword>
<evidence type="ECO:0000256" key="1">
    <source>
        <dbReference type="SAM" id="MobiDB-lite"/>
    </source>
</evidence>
<feature type="compositionally biased region" description="Basic and acidic residues" evidence="1">
    <location>
        <begin position="35"/>
        <end position="71"/>
    </location>
</feature>
<feature type="compositionally biased region" description="Pro residues" evidence="1">
    <location>
        <begin position="1"/>
        <end position="16"/>
    </location>
</feature>
<protein>
    <submittedName>
        <fullName evidence="2">Uncharacterized protein</fullName>
    </submittedName>
</protein>
<sequence length="146" mass="16782">MWPPWPPQLPPRPWPPTAGRRPCTRRTTDSTRSVDGWKQREPPMDGWNRESIGREVSEHPEPKRRDPHEQRPPAPQQNRSRVLRPRGRRRTQLRGPRTRRQKPTRKTAIDGDGAGGDAEKTGRSVAKRTEVDSLWNTQAPNGKPAE</sequence>
<gene>
    <name evidence="2" type="ORF">J437_LFUL000897</name>
</gene>
<organism evidence="2 3">
    <name type="scientific">Ladona fulva</name>
    <name type="common">Scarce chaser dragonfly</name>
    <name type="synonym">Libellula fulva</name>
    <dbReference type="NCBI Taxonomy" id="123851"/>
    <lineage>
        <taxon>Eukaryota</taxon>
        <taxon>Metazoa</taxon>
        <taxon>Ecdysozoa</taxon>
        <taxon>Arthropoda</taxon>
        <taxon>Hexapoda</taxon>
        <taxon>Insecta</taxon>
        <taxon>Pterygota</taxon>
        <taxon>Palaeoptera</taxon>
        <taxon>Odonata</taxon>
        <taxon>Epiprocta</taxon>
        <taxon>Anisoptera</taxon>
        <taxon>Libelluloidea</taxon>
        <taxon>Libellulidae</taxon>
        <taxon>Ladona</taxon>
    </lineage>
</organism>
<comment type="caution">
    <text evidence="2">The sequence shown here is derived from an EMBL/GenBank/DDBJ whole genome shotgun (WGS) entry which is preliminary data.</text>
</comment>
<feature type="compositionally biased region" description="Basic and acidic residues" evidence="1">
    <location>
        <begin position="117"/>
        <end position="131"/>
    </location>
</feature>
<reference evidence="2" key="2">
    <citation type="submission" date="2017-10" db="EMBL/GenBank/DDBJ databases">
        <title>Ladona fulva Genome sequencing and assembly.</title>
        <authorList>
            <person name="Murali S."/>
            <person name="Richards S."/>
            <person name="Bandaranaike D."/>
            <person name="Bellair M."/>
            <person name="Blankenburg K."/>
            <person name="Chao H."/>
            <person name="Dinh H."/>
            <person name="Doddapaneni H."/>
            <person name="Dugan-Rocha S."/>
            <person name="Elkadiri S."/>
            <person name="Gnanaolivu R."/>
            <person name="Hernandez B."/>
            <person name="Skinner E."/>
            <person name="Javaid M."/>
            <person name="Lee S."/>
            <person name="Li M."/>
            <person name="Ming W."/>
            <person name="Munidasa M."/>
            <person name="Muniz J."/>
            <person name="Nguyen L."/>
            <person name="Hughes D."/>
            <person name="Osuji N."/>
            <person name="Pu L.-L."/>
            <person name="Puazo M."/>
            <person name="Qu C."/>
            <person name="Quiroz J."/>
            <person name="Raj R."/>
            <person name="Weissenberger G."/>
            <person name="Xin Y."/>
            <person name="Zou X."/>
            <person name="Han Y."/>
            <person name="Worley K."/>
            <person name="Muzny D."/>
            <person name="Gibbs R."/>
        </authorList>
    </citation>
    <scope>NUCLEOTIDE SEQUENCE</scope>
    <source>
        <strain evidence="2">Sampled in the wild</strain>
    </source>
</reference>
<dbReference type="EMBL" id="KZ308428">
    <property type="protein sequence ID" value="KAG8229376.1"/>
    <property type="molecule type" value="Genomic_DNA"/>
</dbReference>
<evidence type="ECO:0000313" key="3">
    <source>
        <dbReference type="Proteomes" id="UP000792457"/>
    </source>
</evidence>